<evidence type="ECO:0000256" key="1">
    <source>
        <dbReference type="ARBA" id="ARBA00004141"/>
    </source>
</evidence>
<feature type="compositionally biased region" description="Gly residues" evidence="10">
    <location>
        <begin position="167"/>
        <end position="192"/>
    </location>
</feature>
<keyword evidence="12" id="KW-1185">Reference proteome</keyword>
<evidence type="ECO:0000256" key="6">
    <source>
        <dbReference type="ARBA" id="ARBA00023065"/>
    </source>
</evidence>
<keyword evidence="5 9" id="KW-1133">Transmembrane helix</keyword>
<comment type="caution">
    <text evidence="11">The sequence shown here is derived from an EMBL/GenBank/DDBJ whole genome shotgun (WGS) entry which is preliminary data.</text>
</comment>
<accession>A0A919TZT3</accession>
<keyword evidence="7 9" id="KW-0472">Membrane</keyword>
<protein>
    <recommendedName>
        <fullName evidence="9">Large-conductance mechanosensitive channel</fullName>
    </recommendedName>
</protein>
<evidence type="ECO:0000256" key="9">
    <source>
        <dbReference type="HAMAP-Rule" id="MF_00115"/>
    </source>
</evidence>
<comment type="similarity">
    <text evidence="9">Belongs to the MscL family.</text>
</comment>
<dbReference type="EMBL" id="BONK01000001">
    <property type="protein sequence ID" value="GIG19731.1"/>
    <property type="molecule type" value="Genomic_DNA"/>
</dbReference>
<dbReference type="GO" id="GO:0008381">
    <property type="term" value="F:mechanosensitive monoatomic ion channel activity"/>
    <property type="evidence" value="ECO:0007669"/>
    <property type="project" value="UniProtKB-UniRule"/>
</dbReference>
<gene>
    <name evidence="9" type="primary">mscL</name>
    <name evidence="11" type="ORF">Cch01nite_04550</name>
</gene>
<dbReference type="RefSeq" id="WP_239069748.1">
    <property type="nucleotide sequence ID" value="NZ_BONK01000001.1"/>
</dbReference>
<dbReference type="Gene3D" id="1.10.1200.120">
    <property type="entry name" value="Large-conductance mechanosensitive channel, MscL, domain 1"/>
    <property type="match status" value="1"/>
</dbReference>
<evidence type="ECO:0000256" key="7">
    <source>
        <dbReference type="ARBA" id="ARBA00023136"/>
    </source>
</evidence>
<evidence type="ECO:0000256" key="3">
    <source>
        <dbReference type="ARBA" id="ARBA00022475"/>
    </source>
</evidence>
<evidence type="ECO:0000256" key="5">
    <source>
        <dbReference type="ARBA" id="ARBA00022989"/>
    </source>
</evidence>
<keyword evidence="4 9" id="KW-0812">Transmembrane</keyword>
<name>A0A919TZT3_9CELL</name>
<organism evidence="11 12">
    <name type="scientific">Cellulomonas chitinilytica</name>
    <dbReference type="NCBI Taxonomy" id="398759"/>
    <lineage>
        <taxon>Bacteria</taxon>
        <taxon>Bacillati</taxon>
        <taxon>Actinomycetota</taxon>
        <taxon>Actinomycetes</taxon>
        <taxon>Micrococcales</taxon>
        <taxon>Cellulomonadaceae</taxon>
        <taxon>Cellulomonas</taxon>
    </lineage>
</organism>
<dbReference type="InterPro" id="IPR001185">
    <property type="entry name" value="MS_channel"/>
</dbReference>
<evidence type="ECO:0000313" key="11">
    <source>
        <dbReference type="EMBL" id="GIG19731.1"/>
    </source>
</evidence>
<evidence type="ECO:0000256" key="10">
    <source>
        <dbReference type="SAM" id="MobiDB-lite"/>
    </source>
</evidence>
<evidence type="ECO:0000256" key="2">
    <source>
        <dbReference type="ARBA" id="ARBA00022448"/>
    </source>
</evidence>
<feature type="compositionally biased region" description="Pro residues" evidence="10">
    <location>
        <begin position="194"/>
        <end position="206"/>
    </location>
</feature>
<dbReference type="HAMAP" id="MF_00115">
    <property type="entry name" value="MscL"/>
    <property type="match status" value="1"/>
</dbReference>
<dbReference type="PRINTS" id="PR01264">
    <property type="entry name" value="MECHCHANNEL"/>
</dbReference>
<feature type="transmembrane region" description="Helical" evidence="9">
    <location>
        <begin position="38"/>
        <end position="68"/>
    </location>
</feature>
<dbReference type="Pfam" id="PF01741">
    <property type="entry name" value="MscL"/>
    <property type="match status" value="1"/>
</dbReference>
<dbReference type="InterPro" id="IPR037673">
    <property type="entry name" value="MSC/AndL"/>
</dbReference>
<sequence>MTDAITTGLRGAGQRLSGLPKVFQGFKDFISRGNAIELAVGVVIGAAFGAVVTALNEAFISPLIGWIFGKPDLNELWDIGPYTWNDSIEAEPIKVGVILNALLAFLLTAAAIYFLVVLPLNALAARRKRGEEEEPAAPAEEILLLQEIRDLLAAQVTPAVLNDAGSGPTGTGPGTTGTGATGHGTTGPGATGPGTPPPPVPPAPRV</sequence>
<dbReference type="PANTHER" id="PTHR30266:SF2">
    <property type="entry name" value="LARGE-CONDUCTANCE MECHANOSENSITIVE CHANNEL"/>
    <property type="match status" value="1"/>
</dbReference>
<keyword evidence="6 9" id="KW-0406">Ion transport</keyword>
<evidence type="ECO:0000313" key="12">
    <source>
        <dbReference type="Proteomes" id="UP000632740"/>
    </source>
</evidence>
<keyword evidence="3 9" id="KW-1003">Cell membrane</keyword>
<dbReference type="Proteomes" id="UP000632740">
    <property type="component" value="Unassembled WGS sequence"/>
</dbReference>
<dbReference type="NCBIfam" id="TIGR00220">
    <property type="entry name" value="mscL"/>
    <property type="match status" value="1"/>
</dbReference>
<keyword evidence="8 9" id="KW-0407">Ion channel</keyword>
<feature type="transmembrane region" description="Helical" evidence="9">
    <location>
        <begin position="97"/>
        <end position="120"/>
    </location>
</feature>
<proteinExistence type="inferred from homology"/>
<feature type="region of interest" description="Disordered" evidence="10">
    <location>
        <begin position="162"/>
        <end position="206"/>
    </location>
</feature>
<evidence type="ECO:0000256" key="8">
    <source>
        <dbReference type="ARBA" id="ARBA00023303"/>
    </source>
</evidence>
<dbReference type="AlphaFoldDB" id="A0A919TZT3"/>
<dbReference type="InterPro" id="IPR036019">
    <property type="entry name" value="MscL_channel"/>
</dbReference>
<comment type="subunit">
    <text evidence="9">Homopentamer.</text>
</comment>
<evidence type="ECO:0000256" key="4">
    <source>
        <dbReference type="ARBA" id="ARBA00022692"/>
    </source>
</evidence>
<keyword evidence="2 9" id="KW-0813">Transport</keyword>
<comment type="subcellular location">
    <subcellularLocation>
        <location evidence="9">Cell membrane</location>
        <topology evidence="9">Multi-pass membrane protein</topology>
    </subcellularLocation>
    <subcellularLocation>
        <location evidence="1">Membrane</location>
        <topology evidence="1">Multi-pass membrane protein</topology>
    </subcellularLocation>
</comment>
<comment type="function">
    <text evidence="9">Channel that opens in response to stretch forces in the membrane lipid bilayer. May participate in the regulation of osmotic pressure changes within the cell.</text>
</comment>
<dbReference type="PANTHER" id="PTHR30266">
    <property type="entry name" value="MECHANOSENSITIVE CHANNEL MSCL"/>
    <property type="match status" value="1"/>
</dbReference>
<dbReference type="GO" id="GO:0005886">
    <property type="term" value="C:plasma membrane"/>
    <property type="evidence" value="ECO:0007669"/>
    <property type="project" value="UniProtKB-SubCell"/>
</dbReference>
<dbReference type="SUPFAM" id="SSF81330">
    <property type="entry name" value="Gated mechanosensitive channel"/>
    <property type="match status" value="1"/>
</dbReference>
<reference evidence="11" key="1">
    <citation type="submission" date="2021-01" db="EMBL/GenBank/DDBJ databases">
        <title>Whole genome shotgun sequence of Cellulomonas chitinilytica NBRC 110799.</title>
        <authorList>
            <person name="Komaki H."/>
            <person name="Tamura T."/>
        </authorList>
    </citation>
    <scope>NUCLEOTIDE SEQUENCE</scope>
    <source>
        <strain evidence="11">NBRC 110799</strain>
    </source>
</reference>